<keyword evidence="1" id="KW-0812">Transmembrane</keyword>
<dbReference type="EMBL" id="MU843022">
    <property type="protein sequence ID" value="KAK2022872.1"/>
    <property type="molecule type" value="Genomic_DNA"/>
</dbReference>
<feature type="transmembrane region" description="Helical" evidence="1">
    <location>
        <begin position="115"/>
        <end position="134"/>
    </location>
</feature>
<evidence type="ECO:0000313" key="2">
    <source>
        <dbReference type="EMBL" id="KAK2022872.1"/>
    </source>
</evidence>
<name>A0AAD9LW58_9PEZI</name>
<dbReference type="AlphaFoldDB" id="A0AAD9LW58"/>
<dbReference type="Proteomes" id="UP001232148">
    <property type="component" value="Unassembled WGS sequence"/>
</dbReference>
<proteinExistence type="predicted"/>
<reference evidence="2" key="1">
    <citation type="submission" date="2021-06" db="EMBL/GenBank/DDBJ databases">
        <title>Comparative genomics, transcriptomics and evolutionary studies reveal genomic signatures of adaptation to plant cell wall in hemibiotrophic fungi.</title>
        <authorList>
            <consortium name="DOE Joint Genome Institute"/>
            <person name="Baroncelli R."/>
            <person name="Diaz J.F."/>
            <person name="Benocci T."/>
            <person name="Peng M."/>
            <person name="Battaglia E."/>
            <person name="Haridas S."/>
            <person name="Andreopoulos W."/>
            <person name="Labutti K."/>
            <person name="Pangilinan J."/>
            <person name="Floch G.L."/>
            <person name="Makela M.R."/>
            <person name="Henrissat B."/>
            <person name="Grigoriev I.V."/>
            <person name="Crouch J.A."/>
            <person name="De Vries R.P."/>
            <person name="Sukno S.A."/>
            <person name="Thon M.R."/>
        </authorList>
    </citation>
    <scope>NUCLEOTIDE SEQUENCE</scope>
    <source>
        <strain evidence="2">MAFF235873</strain>
    </source>
</reference>
<feature type="transmembrane region" description="Helical" evidence="1">
    <location>
        <begin position="221"/>
        <end position="240"/>
    </location>
</feature>
<protein>
    <submittedName>
        <fullName evidence="2">Uncharacterized protein</fullName>
    </submittedName>
</protein>
<organism evidence="2 3">
    <name type="scientific">Colletotrichum zoysiae</name>
    <dbReference type="NCBI Taxonomy" id="1216348"/>
    <lineage>
        <taxon>Eukaryota</taxon>
        <taxon>Fungi</taxon>
        <taxon>Dikarya</taxon>
        <taxon>Ascomycota</taxon>
        <taxon>Pezizomycotina</taxon>
        <taxon>Sordariomycetes</taxon>
        <taxon>Hypocreomycetidae</taxon>
        <taxon>Glomerellales</taxon>
        <taxon>Glomerellaceae</taxon>
        <taxon>Colletotrichum</taxon>
        <taxon>Colletotrichum graminicola species complex</taxon>
    </lineage>
</organism>
<keyword evidence="1" id="KW-0472">Membrane</keyword>
<keyword evidence="3" id="KW-1185">Reference proteome</keyword>
<gene>
    <name evidence="2" type="ORF">LX32DRAFT_645124</name>
</gene>
<keyword evidence="1" id="KW-1133">Transmembrane helix</keyword>
<evidence type="ECO:0000313" key="3">
    <source>
        <dbReference type="Proteomes" id="UP001232148"/>
    </source>
</evidence>
<comment type="caution">
    <text evidence="2">The sequence shown here is derived from an EMBL/GenBank/DDBJ whole genome shotgun (WGS) entry which is preliminary data.</text>
</comment>
<accession>A0AAD9LW58</accession>
<evidence type="ECO:0000256" key="1">
    <source>
        <dbReference type="SAM" id="Phobius"/>
    </source>
</evidence>
<feature type="transmembrane region" description="Helical" evidence="1">
    <location>
        <begin position="140"/>
        <end position="156"/>
    </location>
</feature>
<sequence length="339" mass="37334">MQPSLQHLREWSPFSIDALGLITLLGSEALDTVLGQMICNPVTQYLPLLGGQIIASNSIVSPRIGFALYNVNDGIKATDLAGWFARWLSCEGAQFSGTTLRIRREKRPAAPAKRLIGLASGALGLLPLVLGILIVDWWAVVNGLVMAASVLVRLVVMNQNHRALDLSAMGADGTSSEMVRCFVTLPDGKAITIMTTRGIVLDCLLTDPRPPHPRLYQAARIAGWAAFGIHVVVLGMSPLICQLPTVVVMLTATVATVYQVGADRYRIGHEICISRDDTEERFRAAAYARLQLSEEEEISMVNWHLFPQKTNTMWWQKYKDCAKDMQFSNWNETLAKAVS</sequence>